<sequence>MAPHRTIPLFAIATALTVLTAPLAEAGRIEQACKQSDRASGRGSVCTCIQQVADQMLSRRDQKLAASFFQDPHKAQEIRQSDNRRDEKFWKRYKQFGSTAARSCS</sequence>
<keyword evidence="3" id="KW-1185">Reference proteome</keyword>
<gene>
    <name evidence="2" type="ORF">AB0T83_02830</name>
</gene>
<reference evidence="2 3" key="1">
    <citation type="submission" date="2024-07" db="EMBL/GenBank/DDBJ databases">
        <authorList>
            <person name="Kang M."/>
        </authorList>
    </citation>
    <scope>NUCLEOTIDE SEQUENCE [LARGE SCALE GENOMIC DNA]</scope>
    <source>
        <strain evidence="2 3">DFM31</strain>
    </source>
</reference>
<evidence type="ECO:0000256" key="1">
    <source>
        <dbReference type="SAM" id="SignalP"/>
    </source>
</evidence>
<protein>
    <recommendedName>
        <fullName evidence="4">Arginine transporter</fullName>
    </recommendedName>
</protein>
<evidence type="ECO:0008006" key="4">
    <source>
        <dbReference type="Google" id="ProtNLM"/>
    </source>
</evidence>
<feature type="chain" id="PRO_5047104861" description="Arginine transporter" evidence="1">
    <location>
        <begin position="27"/>
        <end position="105"/>
    </location>
</feature>
<dbReference type="RefSeq" id="WP_193140599.1">
    <property type="nucleotide sequence ID" value="NZ_JBFBVU010000002.1"/>
</dbReference>
<dbReference type="Proteomes" id="UP001553161">
    <property type="component" value="Unassembled WGS sequence"/>
</dbReference>
<dbReference type="EMBL" id="JBFBVU010000002">
    <property type="protein sequence ID" value="MEV8465715.1"/>
    <property type="molecule type" value="Genomic_DNA"/>
</dbReference>
<comment type="caution">
    <text evidence="2">The sequence shown here is derived from an EMBL/GenBank/DDBJ whole genome shotgun (WGS) entry which is preliminary data.</text>
</comment>
<keyword evidence="1" id="KW-0732">Signal</keyword>
<proteinExistence type="predicted"/>
<organism evidence="2 3">
    <name type="scientific">Meridianimarinicoccus marinus</name>
    <dbReference type="NCBI Taxonomy" id="3231483"/>
    <lineage>
        <taxon>Bacteria</taxon>
        <taxon>Pseudomonadati</taxon>
        <taxon>Pseudomonadota</taxon>
        <taxon>Alphaproteobacteria</taxon>
        <taxon>Rhodobacterales</taxon>
        <taxon>Paracoccaceae</taxon>
        <taxon>Meridianimarinicoccus</taxon>
    </lineage>
</organism>
<evidence type="ECO:0000313" key="2">
    <source>
        <dbReference type="EMBL" id="MEV8465715.1"/>
    </source>
</evidence>
<accession>A0ABV3L2F8</accession>
<name>A0ABV3L2F8_9RHOB</name>
<feature type="signal peptide" evidence="1">
    <location>
        <begin position="1"/>
        <end position="26"/>
    </location>
</feature>
<evidence type="ECO:0000313" key="3">
    <source>
        <dbReference type="Proteomes" id="UP001553161"/>
    </source>
</evidence>